<dbReference type="InterPro" id="IPR012337">
    <property type="entry name" value="RNaseH-like_sf"/>
</dbReference>
<dbReference type="VEuPathDB" id="FungiDB:VP01_646g3"/>
<feature type="domain" description="HAT C-terminal dimerisation" evidence="1">
    <location>
        <begin position="37"/>
        <end position="86"/>
    </location>
</feature>
<dbReference type="Pfam" id="PF05699">
    <property type="entry name" value="Dimer_Tnp_hAT"/>
    <property type="match status" value="1"/>
</dbReference>
<accession>A0A0L6UFQ0</accession>
<dbReference type="EMBL" id="LAVV01011796">
    <property type="protein sequence ID" value="KNZ47358.1"/>
    <property type="molecule type" value="Genomic_DNA"/>
</dbReference>
<organism evidence="2 3">
    <name type="scientific">Puccinia sorghi</name>
    <dbReference type="NCBI Taxonomy" id="27349"/>
    <lineage>
        <taxon>Eukaryota</taxon>
        <taxon>Fungi</taxon>
        <taxon>Dikarya</taxon>
        <taxon>Basidiomycota</taxon>
        <taxon>Pucciniomycotina</taxon>
        <taxon>Pucciniomycetes</taxon>
        <taxon>Pucciniales</taxon>
        <taxon>Pucciniaceae</taxon>
        <taxon>Puccinia</taxon>
    </lineage>
</organism>
<sequence length="92" mass="10478">MCKDKVLKIFKTQAGEFTGMLSINSLNHEVANYLNAEFKDKAFQSLAFWKANCKNFPTLAHMAQTYLAVLAPRTPCEQAFSIGQHIQDYFQN</sequence>
<evidence type="ECO:0000259" key="1">
    <source>
        <dbReference type="Pfam" id="PF05699"/>
    </source>
</evidence>
<dbReference type="GO" id="GO:0046983">
    <property type="term" value="F:protein dimerization activity"/>
    <property type="evidence" value="ECO:0007669"/>
    <property type="project" value="InterPro"/>
</dbReference>
<dbReference type="AlphaFoldDB" id="A0A0L6UFQ0"/>
<reference evidence="2 3" key="1">
    <citation type="submission" date="2015-08" db="EMBL/GenBank/DDBJ databases">
        <title>Next Generation Sequencing and Analysis of the Genome of Puccinia sorghi L Schw, the Causal Agent of Maize Common Rust.</title>
        <authorList>
            <person name="Rochi L."/>
            <person name="Burguener G."/>
            <person name="Darino M."/>
            <person name="Turjanski A."/>
            <person name="Kreff E."/>
            <person name="Dieguez M.J."/>
            <person name="Sacco F."/>
        </authorList>
    </citation>
    <scope>NUCLEOTIDE SEQUENCE [LARGE SCALE GENOMIC DNA]</scope>
    <source>
        <strain evidence="2 3">RO10H11247</strain>
    </source>
</reference>
<evidence type="ECO:0000313" key="2">
    <source>
        <dbReference type="EMBL" id="KNZ47358.1"/>
    </source>
</evidence>
<dbReference type="InterPro" id="IPR008906">
    <property type="entry name" value="HATC_C_dom"/>
</dbReference>
<evidence type="ECO:0000313" key="3">
    <source>
        <dbReference type="Proteomes" id="UP000037035"/>
    </source>
</evidence>
<dbReference type="Proteomes" id="UP000037035">
    <property type="component" value="Unassembled WGS sequence"/>
</dbReference>
<keyword evidence="3" id="KW-1185">Reference proteome</keyword>
<name>A0A0L6UFQ0_9BASI</name>
<proteinExistence type="predicted"/>
<gene>
    <name evidence="2" type="ORF">VP01_646g3</name>
</gene>
<dbReference type="SUPFAM" id="SSF53098">
    <property type="entry name" value="Ribonuclease H-like"/>
    <property type="match status" value="1"/>
</dbReference>
<protein>
    <recommendedName>
        <fullName evidence="1">HAT C-terminal dimerisation domain-containing protein</fullName>
    </recommendedName>
</protein>
<dbReference type="OrthoDB" id="2505960at2759"/>
<comment type="caution">
    <text evidence="2">The sequence shown here is derived from an EMBL/GenBank/DDBJ whole genome shotgun (WGS) entry which is preliminary data.</text>
</comment>